<dbReference type="PROSITE" id="PS51257">
    <property type="entry name" value="PROKAR_LIPOPROTEIN"/>
    <property type="match status" value="1"/>
</dbReference>
<keyword evidence="1" id="KW-0732">Signal</keyword>
<dbReference type="AlphaFoldDB" id="J2T772"/>
<comment type="caution">
    <text evidence="2">The sequence shown here is derived from an EMBL/GenBank/DDBJ whole genome shotgun (WGS) entry which is preliminary data.</text>
</comment>
<proteinExistence type="predicted"/>
<organism evidence="2 3">
    <name type="scientific">Chryseobacterium populi</name>
    <dbReference type="NCBI Taxonomy" id="1144316"/>
    <lineage>
        <taxon>Bacteria</taxon>
        <taxon>Pseudomonadati</taxon>
        <taxon>Bacteroidota</taxon>
        <taxon>Flavobacteriia</taxon>
        <taxon>Flavobacteriales</taxon>
        <taxon>Weeksellaceae</taxon>
        <taxon>Chryseobacterium group</taxon>
        <taxon>Chryseobacterium</taxon>
    </lineage>
</organism>
<name>J2T772_9FLAO</name>
<feature type="chain" id="PRO_5003754856" description="Lipoprotein" evidence="1">
    <location>
        <begin position="23"/>
        <end position="96"/>
    </location>
</feature>
<evidence type="ECO:0008006" key="4">
    <source>
        <dbReference type="Google" id="ProtNLM"/>
    </source>
</evidence>
<dbReference type="EMBL" id="AKJY01000018">
    <property type="protein sequence ID" value="EJL73912.1"/>
    <property type="molecule type" value="Genomic_DNA"/>
</dbReference>
<protein>
    <recommendedName>
        <fullName evidence="4">Lipoprotein</fullName>
    </recommendedName>
</protein>
<reference evidence="2 3" key="1">
    <citation type="journal article" date="2012" name="J. Bacteriol.">
        <title>Twenty-one genome sequences from Pseudomonas species and 19 genome sequences from diverse bacteria isolated from the rhizosphere and endosphere of Populus deltoides.</title>
        <authorList>
            <person name="Brown S.D."/>
            <person name="Utturkar S.M."/>
            <person name="Klingeman D.M."/>
            <person name="Johnson C.M."/>
            <person name="Martin S.L."/>
            <person name="Land M.L."/>
            <person name="Lu T.Y."/>
            <person name="Schadt C.W."/>
            <person name="Doktycz M.J."/>
            <person name="Pelletier D.A."/>
        </authorList>
    </citation>
    <scope>NUCLEOTIDE SEQUENCE [LARGE SCALE GENOMIC DNA]</scope>
    <source>
        <strain evidence="2 3">CF314</strain>
    </source>
</reference>
<evidence type="ECO:0000313" key="3">
    <source>
        <dbReference type="Proteomes" id="UP000007509"/>
    </source>
</evidence>
<evidence type="ECO:0000256" key="1">
    <source>
        <dbReference type="SAM" id="SignalP"/>
    </source>
</evidence>
<dbReference type="RefSeq" id="WP_007841913.1">
    <property type="nucleotide sequence ID" value="NZ_AKJY01000018.1"/>
</dbReference>
<dbReference type="Proteomes" id="UP000007509">
    <property type="component" value="Unassembled WGS sequence"/>
</dbReference>
<dbReference type="PATRIC" id="fig|1144316.3.peg.1344"/>
<keyword evidence="3" id="KW-1185">Reference proteome</keyword>
<gene>
    <name evidence="2" type="ORF">PMI13_01340</name>
</gene>
<accession>J2T772</accession>
<feature type="signal peptide" evidence="1">
    <location>
        <begin position="1"/>
        <end position="22"/>
    </location>
</feature>
<dbReference type="OrthoDB" id="165386at2"/>
<evidence type="ECO:0000313" key="2">
    <source>
        <dbReference type="EMBL" id="EJL73912.1"/>
    </source>
</evidence>
<sequence length="96" mass="10781">MNSKFLHLLLIVFVLVSCTANTHDLKNCLNSTNAGFIEGFWHGMISPISFIVSLFEKGITVYEVENNGNWYNLGFVLGCYVTFKGSSEGVKRVNRK</sequence>